<name>A0A4R6U9A3_9BACI</name>
<dbReference type="PIRSF" id="PIRSF500176">
    <property type="entry name" value="L_ASNase"/>
    <property type="match status" value="1"/>
</dbReference>
<comment type="subunit">
    <text evidence="2">Homotetramer.</text>
</comment>
<dbReference type="RefSeq" id="WP_133579419.1">
    <property type="nucleotide sequence ID" value="NZ_SNYJ01000003.1"/>
</dbReference>
<protein>
    <recommendedName>
        <fullName evidence="3">asparaginase</fullName>
        <ecNumber evidence="3">3.5.1.1</ecNumber>
    </recommendedName>
</protein>
<dbReference type="InterPro" id="IPR037152">
    <property type="entry name" value="L-asparaginase_N_sf"/>
</dbReference>
<dbReference type="InterPro" id="IPR040919">
    <property type="entry name" value="Asparaginase_C"/>
</dbReference>
<reference evidence="10 11" key="1">
    <citation type="submission" date="2019-03" db="EMBL/GenBank/DDBJ databases">
        <title>Genomic Encyclopedia of Type Strains, Phase IV (KMG-IV): sequencing the most valuable type-strain genomes for metagenomic binning, comparative biology and taxonomic classification.</title>
        <authorList>
            <person name="Goeker M."/>
        </authorList>
    </citation>
    <scope>NUCLEOTIDE SEQUENCE [LARGE SCALE GENOMIC DNA]</scope>
    <source>
        <strain evidence="10 11">DSM 28697</strain>
    </source>
</reference>
<dbReference type="GO" id="GO:0006528">
    <property type="term" value="P:asparagine metabolic process"/>
    <property type="evidence" value="ECO:0007669"/>
    <property type="project" value="InterPro"/>
</dbReference>
<dbReference type="FunFam" id="3.40.50.1170:FF:000001">
    <property type="entry name" value="L-asparaginase 2"/>
    <property type="match status" value="1"/>
</dbReference>
<accession>A0A4R6U9A3</accession>
<dbReference type="InterPro" id="IPR006034">
    <property type="entry name" value="Asparaginase/glutaminase-like"/>
</dbReference>
<dbReference type="InterPro" id="IPR036152">
    <property type="entry name" value="Asp/glu_Ase-like_sf"/>
</dbReference>
<evidence type="ECO:0000259" key="9">
    <source>
        <dbReference type="Pfam" id="PF17763"/>
    </source>
</evidence>
<dbReference type="EC" id="3.5.1.1" evidence="3"/>
<feature type="domain" description="Asparaginase/glutaminase C-terminal" evidence="9">
    <location>
        <begin position="207"/>
        <end position="317"/>
    </location>
</feature>
<dbReference type="CDD" id="cd08964">
    <property type="entry name" value="L-asparaginase_II"/>
    <property type="match status" value="1"/>
</dbReference>
<evidence type="ECO:0000256" key="6">
    <source>
        <dbReference type="PIRSR" id="PIRSR001220-2"/>
    </source>
</evidence>
<dbReference type="Gene3D" id="3.40.50.1170">
    <property type="entry name" value="L-asparaginase, N-terminal domain"/>
    <property type="match status" value="1"/>
</dbReference>
<dbReference type="Pfam" id="PF00710">
    <property type="entry name" value="Asparaginase"/>
    <property type="match status" value="1"/>
</dbReference>
<feature type="domain" description="L-asparaginase N-terminal" evidence="8">
    <location>
        <begin position="3"/>
        <end position="193"/>
    </location>
</feature>
<proteinExistence type="inferred from homology"/>
<evidence type="ECO:0000256" key="3">
    <source>
        <dbReference type="ARBA" id="ARBA00012920"/>
    </source>
</evidence>
<dbReference type="OrthoDB" id="9788068at2"/>
<dbReference type="GO" id="GO:0004067">
    <property type="term" value="F:asparaginase activity"/>
    <property type="evidence" value="ECO:0007669"/>
    <property type="project" value="UniProtKB-UniRule"/>
</dbReference>
<feature type="active site" evidence="7">
    <location>
        <position position="12"/>
    </location>
</feature>
<evidence type="ECO:0000256" key="1">
    <source>
        <dbReference type="ARBA" id="ARBA00010518"/>
    </source>
</evidence>
<dbReference type="Proteomes" id="UP000295632">
    <property type="component" value="Unassembled WGS sequence"/>
</dbReference>
<gene>
    <name evidence="10" type="ORF">EV213_103131</name>
</gene>
<dbReference type="PROSITE" id="PS00144">
    <property type="entry name" value="ASN_GLN_ASE_1"/>
    <property type="match status" value="1"/>
</dbReference>
<evidence type="ECO:0000259" key="8">
    <source>
        <dbReference type="Pfam" id="PF00710"/>
    </source>
</evidence>
<dbReference type="InterPro" id="IPR004550">
    <property type="entry name" value="AsnASE_II"/>
</dbReference>
<dbReference type="PRINTS" id="PR00139">
    <property type="entry name" value="ASNGLNASE"/>
</dbReference>
<dbReference type="InterPro" id="IPR027473">
    <property type="entry name" value="L-asparaginase_C"/>
</dbReference>
<dbReference type="EMBL" id="SNYJ01000003">
    <property type="protein sequence ID" value="TDQ41553.1"/>
    <property type="molecule type" value="Genomic_DNA"/>
</dbReference>
<dbReference type="InterPro" id="IPR027474">
    <property type="entry name" value="L-asparaginase_N"/>
</dbReference>
<comment type="similarity">
    <text evidence="1">Belongs to the asparaginase 1 family.</text>
</comment>
<evidence type="ECO:0000256" key="5">
    <source>
        <dbReference type="PIRSR" id="PIRSR001220-1"/>
    </source>
</evidence>
<dbReference type="PROSITE" id="PS51732">
    <property type="entry name" value="ASN_GLN_ASE_3"/>
    <property type="match status" value="1"/>
</dbReference>
<evidence type="ECO:0000256" key="7">
    <source>
        <dbReference type="PROSITE-ProRule" id="PRU10099"/>
    </source>
</evidence>
<dbReference type="Gene3D" id="3.40.50.40">
    <property type="match status" value="1"/>
</dbReference>
<dbReference type="SMART" id="SM00870">
    <property type="entry name" value="Asparaginase"/>
    <property type="match status" value="1"/>
</dbReference>
<dbReference type="SFLD" id="SFLDS00057">
    <property type="entry name" value="Glutaminase/Asparaginase"/>
    <property type="match status" value="1"/>
</dbReference>
<dbReference type="AlphaFoldDB" id="A0A4R6U9A3"/>
<feature type="binding site" evidence="6">
    <location>
        <begin position="89"/>
        <end position="90"/>
    </location>
    <ligand>
        <name>substrate</name>
    </ligand>
</feature>
<evidence type="ECO:0000313" key="11">
    <source>
        <dbReference type="Proteomes" id="UP000295632"/>
    </source>
</evidence>
<keyword evidence="11" id="KW-1185">Reference proteome</keyword>
<dbReference type="InterPro" id="IPR020827">
    <property type="entry name" value="Asparaginase/glutaminase_AS1"/>
</dbReference>
<feature type="active site" description="O-isoaspartyl threonine intermediate" evidence="5">
    <location>
        <position position="12"/>
    </location>
</feature>
<keyword evidence="4" id="KW-0378">Hydrolase</keyword>
<dbReference type="PANTHER" id="PTHR11707">
    <property type="entry name" value="L-ASPARAGINASE"/>
    <property type="match status" value="1"/>
</dbReference>
<dbReference type="PANTHER" id="PTHR11707:SF28">
    <property type="entry name" value="60 KDA LYSOPHOSPHOLIPASE"/>
    <property type="match status" value="1"/>
</dbReference>
<dbReference type="PIRSF" id="PIRSF001220">
    <property type="entry name" value="L-ASNase_gatD"/>
    <property type="match status" value="1"/>
</dbReference>
<comment type="caution">
    <text evidence="10">The sequence shown here is derived from an EMBL/GenBank/DDBJ whole genome shotgun (WGS) entry which is preliminary data.</text>
</comment>
<organism evidence="10 11">
    <name type="scientific">Aureibacillus halotolerans</name>
    <dbReference type="NCBI Taxonomy" id="1508390"/>
    <lineage>
        <taxon>Bacteria</taxon>
        <taxon>Bacillati</taxon>
        <taxon>Bacillota</taxon>
        <taxon>Bacilli</taxon>
        <taxon>Bacillales</taxon>
        <taxon>Bacillaceae</taxon>
        <taxon>Aureibacillus</taxon>
    </lineage>
</organism>
<feature type="binding site" evidence="6">
    <location>
        <position position="56"/>
    </location>
    <ligand>
        <name>substrate</name>
    </ligand>
</feature>
<evidence type="ECO:0000256" key="4">
    <source>
        <dbReference type="ARBA" id="ARBA00022801"/>
    </source>
</evidence>
<evidence type="ECO:0000256" key="2">
    <source>
        <dbReference type="ARBA" id="ARBA00011881"/>
    </source>
</evidence>
<dbReference type="Pfam" id="PF17763">
    <property type="entry name" value="Asparaginase_C"/>
    <property type="match status" value="1"/>
</dbReference>
<sequence length="321" mass="34430">MAKLLLITTGGTIASKPTSDSGLLASGAMSGTEVAQLCQLPPSFELQVLPLFQLPSLHLASPQLLELKAAIQTAFEDPELAGIVVTHGTDSLEETAYFLDVTIHDSRPIVVTGSQRAPGDIGSDVYSNLRNSMFVAVHPSLEDAGTVVVFNERIWAARYAKKVHASNTQGFESFGYGYLGIIDHDVVTLYQKPLRRDVFRGVNHLPRVDIVKCFTNADSVALDAFCEAGTKGLVIEGMGRGQVPPDMVQGIQRAIKLGVVVVITTSAEEGQVFPAYDYKGSAHQLETMGAVLGKDYDSKKARIKLQAVLASGISPEKAFGR</sequence>
<evidence type="ECO:0000313" key="10">
    <source>
        <dbReference type="EMBL" id="TDQ41553.1"/>
    </source>
</evidence>
<dbReference type="SUPFAM" id="SSF53774">
    <property type="entry name" value="Glutaminase/Asparaginase"/>
    <property type="match status" value="1"/>
</dbReference>